<keyword evidence="2" id="KW-1185">Reference proteome</keyword>
<accession>A0AA88R6R6</accession>
<evidence type="ECO:0000313" key="1">
    <source>
        <dbReference type="EMBL" id="KAK2983478.1"/>
    </source>
</evidence>
<comment type="caution">
    <text evidence="1">The sequence shown here is derived from an EMBL/GenBank/DDBJ whole genome shotgun (WGS) entry which is preliminary data.</text>
</comment>
<dbReference type="Proteomes" id="UP001187471">
    <property type="component" value="Unassembled WGS sequence"/>
</dbReference>
<organism evidence="1 2">
    <name type="scientific">Escallonia rubra</name>
    <dbReference type="NCBI Taxonomy" id="112253"/>
    <lineage>
        <taxon>Eukaryota</taxon>
        <taxon>Viridiplantae</taxon>
        <taxon>Streptophyta</taxon>
        <taxon>Embryophyta</taxon>
        <taxon>Tracheophyta</taxon>
        <taxon>Spermatophyta</taxon>
        <taxon>Magnoliopsida</taxon>
        <taxon>eudicotyledons</taxon>
        <taxon>Gunneridae</taxon>
        <taxon>Pentapetalae</taxon>
        <taxon>asterids</taxon>
        <taxon>campanulids</taxon>
        <taxon>Escalloniales</taxon>
        <taxon>Escalloniaceae</taxon>
        <taxon>Escallonia</taxon>
    </lineage>
</organism>
<dbReference type="EMBL" id="JAVXUO010001312">
    <property type="protein sequence ID" value="KAK2983478.1"/>
    <property type="molecule type" value="Genomic_DNA"/>
</dbReference>
<dbReference type="AlphaFoldDB" id="A0AA88R6R6"/>
<sequence>MDKTPRHQDNQRRIRGEISSFKRYFRFNVEINGLYTYTGAYADADTSNGQGLSKEQVQKMVLTKQLEDAKQSYENLAQSIGALKGGFYPMSNQLHRWQVVTKDQSITLGQGFAPSRAP</sequence>
<reference evidence="1" key="1">
    <citation type="submission" date="2022-12" db="EMBL/GenBank/DDBJ databases">
        <title>Draft genome assemblies for two species of Escallonia (Escalloniales).</title>
        <authorList>
            <person name="Chanderbali A."/>
            <person name="Dervinis C."/>
            <person name="Anghel I."/>
            <person name="Soltis D."/>
            <person name="Soltis P."/>
            <person name="Zapata F."/>
        </authorList>
    </citation>
    <scope>NUCLEOTIDE SEQUENCE</scope>
    <source>
        <strain evidence="1">UCBG92.1500</strain>
        <tissue evidence="1">Leaf</tissue>
    </source>
</reference>
<proteinExistence type="predicted"/>
<name>A0AA88R6R6_9ASTE</name>
<feature type="non-terminal residue" evidence="1">
    <location>
        <position position="1"/>
    </location>
</feature>
<protein>
    <submittedName>
        <fullName evidence="1">Uncharacterized protein</fullName>
    </submittedName>
</protein>
<gene>
    <name evidence="1" type="ORF">RJ640_006491</name>
</gene>
<evidence type="ECO:0000313" key="2">
    <source>
        <dbReference type="Proteomes" id="UP001187471"/>
    </source>
</evidence>